<evidence type="ECO:0000313" key="5">
    <source>
        <dbReference type="Proteomes" id="UP000286681"/>
    </source>
</evidence>
<evidence type="ECO:0000313" key="2">
    <source>
        <dbReference type="EMBL" id="APR54015.1"/>
    </source>
</evidence>
<accession>A0A1L6JDP1</accession>
<reference evidence="4" key="2">
    <citation type="submission" date="2016-12" db="EMBL/GenBank/DDBJ databases">
        <title>Whole genome sequencing of Sphingomonas sp. ABOJV.</title>
        <authorList>
            <person name="Conlan S."/>
            <person name="Thomas P.J."/>
            <person name="Mullikin J."/>
            <person name="Palmore T.N."/>
            <person name="Frank K.M."/>
            <person name="Segre J.A."/>
        </authorList>
    </citation>
    <scope>NUCLEOTIDE SEQUENCE [LARGE SCALE GENOMIC DNA]</scope>
    <source>
        <strain evidence="4">ABOJV</strain>
    </source>
</reference>
<dbReference type="AlphaFoldDB" id="A0A1L6JDP1"/>
<evidence type="ECO:0000313" key="4">
    <source>
        <dbReference type="Proteomes" id="UP000185161"/>
    </source>
</evidence>
<evidence type="ECO:0000313" key="3">
    <source>
        <dbReference type="EMBL" id="RSV03497.1"/>
    </source>
</evidence>
<evidence type="ECO:0000259" key="1">
    <source>
        <dbReference type="Pfam" id="PF07978"/>
    </source>
</evidence>
<dbReference type="OrthoDB" id="9812037at2"/>
<dbReference type="Gene3D" id="3.30.70.100">
    <property type="match status" value="1"/>
</dbReference>
<gene>
    <name evidence="2" type="ORF">BRX40_17780</name>
    <name evidence="3" type="ORF">CA257_09785</name>
</gene>
<dbReference type="Proteomes" id="UP000185161">
    <property type="component" value="Chromosome"/>
</dbReference>
<dbReference type="Proteomes" id="UP000286681">
    <property type="component" value="Unassembled WGS sequence"/>
</dbReference>
<name>A0A1L6JDP1_9SPHN</name>
<reference evidence="3 5" key="3">
    <citation type="submission" date="2018-07" db="EMBL/GenBank/DDBJ databases">
        <title>Genomic and Epidemiologic Investigation of an Indolent Hospital Outbreak.</title>
        <authorList>
            <person name="Johnson R.C."/>
            <person name="Deming C."/>
            <person name="Conlan S."/>
            <person name="Zellmer C.J."/>
            <person name="Michelin A.V."/>
            <person name="Lee-Lin S."/>
            <person name="Thomas P.J."/>
            <person name="Park M."/>
            <person name="Weingarten R.A."/>
            <person name="Less J."/>
            <person name="Dekker J.P."/>
            <person name="Frank K.M."/>
            <person name="Musser K.A."/>
            <person name="Mcquiston J.R."/>
            <person name="Henderson D.K."/>
            <person name="Lau A.F."/>
            <person name="Palmore T.N."/>
            <person name="Segre J.A."/>
        </authorList>
    </citation>
    <scope>NUCLEOTIDE SEQUENCE [LARGE SCALE GENOMIC DNA]</scope>
    <source>
        <strain evidence="3 5">SK-NIH.Env10_0317</strain>
    </source>
</reference>
<dbReference type="RefSeq" id="WP_075152518.1">
    <property type="nucleotide sequence ID" value="NZ_CP018820.1"/>
</dbReference>
<dbReference type="EMBL" id="CP018820">
    <property type="protein sequence ID" value="APR54015.1"/>
    <property type="molecule type" value="Genomic_DNA"/>
</dbReference>
<dbReference type="SUPFAM" id="SSF54909">
    <property type="entry name" value="Dimeric alpha+beta barrel"/>
    <property type="match status" value="1"/>
</dbReference>
<reference evidence="2" key="1">
    <citation type="submission" date="2016-12" db="EMBL/GenBank/DDBJ databases">
        <title>Whole genome sequencing of Sphingomonas koreensis.</title>
        <authorList>
            <person name="Conlan S."/>
            <person name="Thomas P.J."/>
            <person name="Mullikin J."/>
            <person name="Palmore T.N."/>
            <person name="Frank K.M."/>
            <person name="Segre J.A."/>
        </authorList>
    </citation>
    <scope>NUCLEOTIDE SEQUENCE</scope>
    <source>
        <strain evidence="2">ABOJV</strain>
    </source>
</reference>
<sequence length="135" mass="15354">MVQGIAKAALFAVAASTGAQSHVVAAPVYQLRVYELYPHSKAAFHVRFRDHATRIMRRHGFEIVAMWESGTAEKPEFAYLLRWPDEARMKAAWSAFMADAEWARIKRETPAEHRPIVGAIQDRTLRLTDYSPTVK</sequence>
<proteinExistence type="predicted"/>
<dbReference type="KEGG" id="skr:BRX40_17780"/>
<dbReference type="STRING" id="93064.BRX40_17780"/>
<keyword evidence="4" id="KW-1185">Reference proteome</keyword>
<feature type="domain" description="NIPSNAP" evidence="1">
    <location>
        <begin position="29"/>
        <end position="132"/>
    </location>
</feature>
<dbReference type="InterPro" id="IPR011008">
    <property type="entry name" value="Dimeric_a/b-barrel"/>
</dbReference>
<dbReference type="InterPro" id="IPR012577">
    <property type="entry name" value="NIPSNAP"/>
</dbReference>
<organism evidence="2 4">
    <name type="scientific">Sphingomonas koreensis</name>
    <dbReference type="NCBI Taxonomy" id="93064"/>
    <lineage>
        <taxon>Bacteria</taxon>
        <taxon>Pseudomonadati</taxon>
        <taxon>Pseudomonadota</taxon>
        <taxon>Alphaproteobacteria</taxon>
        <taxon>Sphingomonadales</taxon>
        <taxon>Sphingomonadaceae</taxon>
        <taxon>Sphingomonas</taxon>
    </lineage>
</organism>
<protein>
    <submittedName>
        <fullName evidence="2">NIPSNAP family containing protein</fullName>
    </submittedName>
</protein>
<dbReference type="GeneID" id="44134410"/>
<dbReference type="Pfam" id="PF07978">
    <property type="entry name" value="NIPSNAP"/>
    <property type="match status" value="1"/>
</dbReference>
<dbReference type="EMBL" id="QQWO01000007">
    <property type="protein sequence ID" value="RSV03497.1"/>
    <property type="molecule type" value="Genomic_DNA"/>
</dbReference>